<feature type="transmembrane region" description="Helical" evidence="8">
    <location>
        <begin position="121"/>
        <end position="148"/>
    </location>
</feature>
<evidence type="ECO:0000313" key="9">
    <source>
        <dbReference type="EMBL" id="GLK91762.1"/>
    </source>
</evidence>
<gene>
    <name evidence="9" type="ORF">GCM10017655_48260</name>
</gene>
<comment type="subcellular location">
    <subcellularLocation>
        <location evidence="1 8">Cell membrane</location>
        <topology evidence="1 8">Multi-pass membrane protein</topology>
    </subcellularLocation>
</comment>
<organism evidence="9 10">
    <name type="scientific">Pseudomonas turukhanskensis</name>
    <dbReference type="NCBI Taxonomy" id="1806536"/>
    <lineage>
        <taxon>Bacteria</taxon>
        <taxon>Pseudomonadati</taxon>
        <taxon>Pseudomonadota</taxon>
        <taxon>Gammaproteobacteria</taxon>
        <taxon>Pseudomonadales</taxon>
        <taxon>Pseudomonadaceae</taxon>
        <taxon>Pseudomonas</taxon>
    </lineage>
</organism>
<feature type="transmembrane region" description="Helical" evidence="8">
    <location>
        <begin position="186"/>
        <end position="208"/>
    </location>
</feature>
<evidence type="ECO:0000256" key="1">
    <source>
        <dbReference type="ARBA" id="ARBA00004651"/>
    </source>
</evidence>
<keyword evidence="10" id="KW-1185">Reference proteome</keyword>
<evidence type="ECO:0000256" key="3">
    <source>
        <dbReference type="ARBA" id="ARBA00022448"/>
    </source>
</evidence>
<protein>
    <recommendedName>
        <fullName evidence="8">Probable membrane transporter protein</fullName>
    </recommendedName>
</protein>
<proteinExistence type="inferred from homology"/>
<dbReference type="AlphaFoldDB" id="A0A9W6KA49"/>
<keyword evidence="5 8" id="KW-0812">Transmembrane</keyword>
<dbReference type="PANTHER" id="PTHR30269">
    <property type="entry name" value="TRANSMEMBRANE PROTEIN YFCA"/>
    <property type="match status" value="1"/>
</dbReference>
<dbReference type="Proteomes" id="UP001143328">
    <property type="component" value="Unassembled WGS sequence"/>
</dbReference>
<feature type="transmembrane region" description="Helical" evidence="8">
    <location>
        <begin position="90"/>
        <end position="109"/>
    </location>
</feature>
<dbReference type="PANTHER" id="PTHR30269:SF37">
    <property type="entry name" value="MEMBRANE TRANSPORTER PROTEIN"/>
    <property type="match status" value="1"/>
</dbReference>
<evidence type="ECO:0000313" key="10">
    <source>
        <dbReference type="Proteomes" id="UP001143328"/>
    </source>
</evidence>
<reference evidence="9" key="1">
    <citation type="journal article" date="2014" name="Int. J. Syst. Evol. Microbiol.">
        <title>Complete genome sequence of Corynebacterium casei LMG S-19264T (=DSM 44701T), isolated from a smear-ripened cheese.</title>
        <authorList>
            <consortium name="US DOE Joint Genome Institute (JGI-PGF)"/>
            <person name="Walter F."/>
            <person name="Albersmeier A."/>
            <person name="Kalinowski J."/>
            <person name="Ruckert C."/>
        </authorList>
    </citation>
    <scope>NUCLEOTIDE SEQUENCE</scope>
    <source>
        <strain evidence="9">VKM B-2935</strain>
    </source>
</reference>
<dbReference type="Pfam" id="PF01925">
    <property type="entry name" value="TauE"/>
    <property type="match status" value="1"/>
</dbReference>
<evidence type="ECO:0000256" key="2">
    <source>
        <dbReference type="ARBA" id="ARBA00009142"/>
    </source>
</evidence>
<evidence type="ECO:0000256" key="7">
    <source>
        <dbReference type="ARBA" id="ARBA00023136"/>
    </source>
</evidence>
<evidence type="ECO:0000256" key="4">
    <source>
        <dbReference type="ARBA" id="ARBA00022475"/>
    </source>
</evidence>
<feature type="transmembrane region" description="Helical" evidence="8">
    <location>
        <begin position="35"/>
        <end position="53"/>
    </location>
</feature>
<reference evidence="9" key="2">
    <citation type="submission" date="2023-01" db="EMBL/GenBank/DDBJ databases">
        <authorList>
            <person name="Sun Q."/>
            <person name="Evtushenko L."/>
        </authorList>
    </citation>
    <scope>NUCLEOTIDE SEQUENCE</scope>
    <source>
        <strain evidence="9">VKM B-2935</strain>
    </source>
</reference>
<evidence type="ECO:0000256" key="5">
    <source>
        <dbReference type="ARBA" id="ARBA00022692"/>
    </source>
</evidence>
<dbReference type="EMBL" id="BSFN01000025">
    <property type="protein sequence ID" value="GLK91762.1"/>
    <property type="molecule type" value="Genomic_DNA"/>
</dbReference>
<keyword evidence="7 8" id="KW-0472">Membrane</keyword>
<dbReference type="InterPro" id="IPR002781">
    <property type="entry name" value="TM_pro_TauE-like"/>
</dbReference>
<comment type="caution">
    <text evidence="9">The sequence shown here is derived from an EMBL/GenBank/DDBJ whole genome shotgun (WGS) entry which is preliminary data.</text>
</comment>
<keyword evidence="4 8" id="KW-1003">Cell membrane</keyword>
<sequence length="236" mass="24391">MLLILAFAAGLLRGYSGFGFSMVLALGLLTVSPPALAIPVVLLLDLVCSVSLWPGARKTFDAGVGLRLLAGMLLAVPVGSLALARLPEQWMAPVVALMCLLGGVLVLFRQPVAGRPMATKWAMPAGFVSGLVTAMASAGGPPVVVYLLRSGLSPASVRGTAIVFFAVSDVLALASLWWLQVLSLAHLQLAASLLVPALLGNVAGQLLFRRKPMSLHLLIGGVLVLLSAATLAKTLL</sequence>
<feature type="transmembrane region" description="Helical" evidence="8">
    <location>
        <begin position="65"/>
        <end position="84"/>
    </location>
</feature>
<comment type="similarity">
    <text evidence="2 8">Belongs to the 4-toluene sulfonate uptake permease (TSUP) (TC 2.A.102) family.</text>
</comment>
<feature type="transmembrane region" description="Helical" evidence="8">
    <location>
        <begin position="160"/>
        <end position="179"/>
    </location>
</feature>
<keyword evidence="6 8" id="KW-1133">Transmembrane helix</keyword>
<dbReference type="RefSeq" id="WP_271198019.1">
    <property type="nucleotide sequence ID" value="NZ_BSFN01000025.1"/>
</dbReference>
<evidence type="ECO:0000256" key="8">
    <source>
        <dbReference type="RuleBase" id="RU363041"/>
    </source>
</evidence>
<dbReference type="GO" id="GO:0005886">
    <property type="term" value="C:plasma membrane"/>
    <property type="evidence" value="ECO:0007669"/>
    <property type="project" value="UniProtKB-SubCell"/>
</dbReference>
<name>A0A9W6KA49_9PSED</name>
<dbReference type="InterPro" id="IPR052017">
    <property type="entry name" value="TSUP"/>
</dbReference>
<feature type="transmembrane region" description="Helical" evidence="8">
    <location>
        <begin position="214"/>
        <end position="232"/>
    </location>
</feature>
<accession>A0A9W6KA49</accession>
<keyword evidence="3" id="KW-0813">Transport</keyword>
<evidence type="ECO:0000256" key="6">
    <source>
        <dbReference type="ARBA" id="ARBA00022989"/>
    </source>
</evidence>